<comment type="caution">
    <text evidence="14">The sequence shown here is derived from an EMBL/GenBank/DDBJ whole genome shotgun (WGS) entry which is preliminary data.</text>
</comment>
<evidence type="ECO:0000256" key="11">
    <source>
        <dbReference type="ARBA" id="ARBA00023303"/>
    </source>
</evidence>
<evidence type="ECO:0000313" key="14">
    <source>
        <dbReference type="EMBL" id="KAF7281904.1"/>
    </source>
</evidence>
<dbReference type="PANTHER" id="PTHR11690:SF288">
    <property type="entry name" value="AMILORIDE-SENSITIVE NA+ CHANNEL-RELATED"/>
    <property type="match status" value="1"/>
</dbReference>
<keyword evidence="9 13" id="KW-0472">Membrane</keyword>
<dbReference type="Gene3D" id="1.10.287.770">
    <property type="entry name" value="YojJ-like"/>
    <property type="match status" value="1"/>
</dbReference>
<dbReference type="PANTHER" id="PTHR11690">
    <property type="entry name" value="AMILORIDE-SENSITIVE SODIUM CHANNEL-RELATED"/>
    <property type="match status" value="1"/>
</dbReference>
<reference evidence="14" key="1">
    <citation type="submission" date="2020-08" db="EMBL/GenBank/DDBJ databases">
        <title>Genome sequencing and assembly of the red palm weevil Rhynchophorus ferrugineus.</title>
        <authorList>
            <person name="Dias G.B."/>
            <person name="Bergman C.M."/>
            <person name="Manee M."/>
        </authorList>
    </citation>
    <scope>NUCLEOTIDE SEQUENCE</scope>
    <source>
        <strain evidence="14">AA-2017</strain>
        <tissue evidence="14">Whole larva</tissue>
    </source>
</reference>
<evidence type="ECO:0000256" key="6">
    <source>
        <dbReference type="ARBA" id="ARBA00022989"/>
    </source>
</evidence>
<keyword evidence="5 12" id="KW-0812">Transmembrane</keyword>
<evidence type="ECO:0000256" key="12">
    <source>
        <dbReference type="RuleBase" id="RU000679"/>
    </source>
</evidence>
<keyword evidence="10 12" id="KW-0739">Sodium transport</keyword>
<evidence type="ECO:0000313" key="15">
    <source>
        <dbReference type="Proteomes" id="UP000625711"/>
    </source>
</evidence>
<protein>
    <submittedName>
        <fullName evidence="14">Uncharacterized protein</fullName>
    </submittedName>
</protein>
<evidence type="ECO:0000256" key="1">
    <source>
        <dbReference type="ARBA" id="ARBA00004141"/>
    </source>
</evidence>
<dbReference type="Proteomes" id="UP000625711">
    <property type="component" value="Unassembled WGS sequence"/>
</dbReference>
<sequence>MQLPELKNYEFNEKVPDEKAATFKENALKYFRVYCSNTSIHGLQYLGGARCIWERIWWLISIILSLSLFVTLVVQTFHKWQVSPIMVTFATKETPTWQVPFPAVTICPLTKSVSSKFNFTHHIKRLNANETLDTETEKKLGYLSLICNMDARWVSQSDSEFADYHLFEFLNDVQPNFDEMLSHCMFMGKPYSCSDLFFPVITDEGLCYTFNLLDRSQLYRDDVVFTGNLNRAPKLSNWTLEHGYDINDEINTYPFRALFSGSIFALQGILTSYHDEEGLLCREGVRGFKMQISNPSVMPRPLQQHLLIPMNRMVECASNLNIIGTSETVKKYDPSKRNCYYTSERYLNYFKLYSQENCQIECRTNFSIAICGCIDFYMPRYNDTPICRRSNLVCLFNAQETLLNTIIDRQLARLRGTDNHSSDIIDNCDCLPICTSMAYTVETTQTHWDWENLLPPPNSSRKLSRSAFQVYMKSSQFMSSERNELFGITDFLANFGGLLGLFIGFSLLSLIEIIYYLSLRIIVNIKHYNKWFGEG</sequence>
<dbReference type="OrthoDB" id="6021021at2759"/>
<dbReference type="Pfam" id="PF00858">
    <property type="entry name" value="ASC"/>
    <property type="match status" value="1"/>
</dbReference>
<evidence type="ECO:0000256" key="3">
    <source>
        <dbReference type="ARBA" id="ARBA00022448"/>
    </source>
</evidence>
<dbReference type="AlphaFoldDB" id="A0A834IJ83"/>
<keyword evidence="11 12" id="KW-0407">Ion channel</keyword>
<evidence type="ECO:0000256" key="10">
    <source>
        <dbReference type="ARBA" id="ARBA00023201"/>
    </source>
</evidence>
<keyword evidence="3 12" id="KW-0813">Transport</keyword>
<keyword evidence="4 12" id="KW-0894">Sodium channel</keyword>
<feature type="transmembrane region" description="Helical" evidence="13">
    <location>
        <begin position="491"/>
        <end position="517"/>
    </location>
</feature>
<evidence type="ECO:0000256" key="7">
    <source>
        <dbReference type="ARBA" id="ARBA00023053"/>
    </source>
</evidence>
<comment type="subcellular location">
    <subcellularLocation>
        <location evidence="1">Membrane</location>
        <topology evidence="1">Multi-pass membrane protein</topology>
    </subcellularLocation>
</comment>
<dbReference type="Gene3D" id="2.60.470.10">
    <property type="entry name" value="Acid-sensing ion channels like domains"/>
    <property type="match status" value="1"/>
</dbReference>
<feature type="transmembrane region" description="Helical" evidence="13">
    <location>
        <begin position="56"/>
        <end position="77"/>
    </location>
</feature>
<evidence type="ECO:0000256" key="4">
    <source>
        <dbReference type="ARBA" id="ARBA00022461"/>
    </source>
</evidence>
<name>A0A834IJ83_RHYFE</name>
<keyword evidence="7" id="KW-0915">Sodium</keyword>
<evidence type="ECO:0000256" key="2">
    <source>
        <dbReference type="ARBA" id="ARBA00007193"/>
    </source>
</evidence>
<accession>A0A834IJ83</accession>
<keyword evidence="15" id="KW-1185">Reference proteome</keyword>
<organism evidence="14 15">
    <name type="scientific">Rhynchophorus ferrugineus</name>
    <name type="common">Red palm weevil</name>
    <name type="synonym">Curculio ferrugineus</name>
    <dbReference type="NCBI Taxonomy" id="354439"/>
    <lineage>
        <taxon>Eukaryota</taxon>
        <taxon>Metazoa</taxon>
        <taxon>Ecdysozoa</taxon>
        <taxon>Arthropoda</taxon>
        <taxon>Hexapoda</taxon>
        <taxon>Insecta</taxon>
        <taxon>Pterygota</taxon>
        <taxon>Neoptera</taxon>
        <taxon>Endopterygota</taxon>
        <taxon>Coleoptera</taxon>
        <taxon>Polyphaga</taxon>
        <taxon>Cucujiformia</taxon>
        <taxon>Curculionidae</taxon>
        <taxon>Dryophthorinae</taxon>
        <taxon>Rhynchophorus</taxon>
    </lineage>
</organism>
<dbReference type="InterPro" id="IPR001873">
    <property type="entry name" value="ENaC"/>
</dbReference>
<evidence type="ECO:0000256" key="8">
    <source>
        <dbReference type="ARBA" id="ARBA00023065"/>
    </source>
</evidence>
<evidence type="ECO:0000256" key="5">
    <source>
        <dbReference type="ARBA" id="ARBA00022692"/>
    </source>
</evidence>
<comment type="similarity">
    <text evidence="2 12">Belongs to the amiloride-sensitive sodium channel (TC 1.A.6) family.</text>
</comment>
<dbReference type="GO" id="GO:0015280">
    <property type="term" value="F:ligand-gated sodium channel activity"/>
    <property type="evidence" value="ECO:0007669"/>
    <property type="project" value="TreeGrafter"/>
</dbReference>
<gene>
    <name evidence="14" type="ORF">GWI33_004065</name>
</gene>
<keyword evidence="6 13" id="KW-1133">Transmembrane helix</keyword>
<evidence type="ECO:0000256" key="13">
    <source>
        <dbReference type="SAM" id="Phobius"/>
    </source>
</evidence>
<dbReference type="EMBL" id="JAACXV010000214">
    <property type="protein sequence ID" value="KAF7281904.1"/>
    <property type="molecule type" value="Genomic_DNA"/>
</dbReference>
<keyword evidence="8 12" id="KW-0406">Ion transport</keyword>
<dbReference type="PRINTS" id="PR01078">
    <property type="entry name" value="AMINACHANNEL"/>
</dbReference>
<proteinExistence type="inferred from homology"/>
<dbReference type="GO" id="GO:0005886">
    <property type="term" value="C:plasma membrane"/>
    <property type="evidence" value="ECO:0007669"/>
    <property type="project" value="TreeGrafter"/>
</dbReference>
<evidence type="ECO:0000256" key="9">
    <source>
        <dbReference type="ARBA" id="ARBA00023136"/>
    </source>
</evidence>